<feature type="domain" description="Pyridine nucleotide-disulphide oxidoreductase dimerisation" evidence="11">
    <location>
        <begin position="342"/>
        <end position="443"/>
    </location>
</feature>
<evidence type="ECO:0000313" key="13">
    <source>
        <dbReference type="EMBL" id="SEO79128.1"/>
    </source>
</evidence>
<evidence type="ECO:0000256" key="7">
    <source>
        <dbReference type="ARBA" id="ARBA00023284"/>
    </source>
</evidence>
<keyword evidence="5 10" id="KW-0560">Oxidoreductase</keyword>
<dbReference type="OrthoDB" id="9800167at2"/>
<dbReference type="InterPro" id="IPR016156">
    <property type="entry name" value="FAD/NAD-linked_Rdtase_dimer_sf"/>
</dbReference>
<dbReference type="InterPro" id="IPR036188">
    <property type="entry name" value="FAD/NAD-bd_sf"/>
</dbReference>
<dbReference type="PRINTS" id="PR00368">
    <property type="entry name" value="FADPNR"/>
</dbReference>
<feature type="binding site" evidence="8">
    <location>
        <position position="267"/>
    </location>
    <ligand>
        <name>NAD(+)</name>
        <dbReference type="ChEBI" id="CHEBI:57540"/>
    </ligand>
</feature>
<evidence type="ECO:0000256" key="2">
    <source>
        <dbReference type="ARBA" id="ARBA00022630"/>
    </source>
</evidence>
<feature type="disulfide bond" description="Redox-active" evidence="9">
    <location>
        <begin position="43"/>
        <end position="48"/>
    </location>
</feature>
<evidence type="ECO:0000256" key="3">
    <source>
        <dbReference type="ARBA" id="ARBA00022827"/>
    </source>
</evidence>
<dbReference type="FunFam" id="3.50.50.60:FF:000379">
    <property type="entry name" value="Mercuric reductase"/>
    <property type="match status" value="1"/>
</dbReference>
<evidence type="ECO:0000256" key="8">
    <source>
        <dbReference type="PIRSR" id="PIRSR000350-3"/>
    </source>
</evidence>
<keyword evidence="4" id="KW-0521">NADP</keyword>
<feature type="binding site" evidence="8">
    <location>
        <position position="52"/>
    </location>
    <ligand>
        <name>FAD</name>
        <dbReference type="ChEBI" id="CHEBI:57692"/>
    </ligand>
</feature>
<evidence type="ECO:0000259" key="11">
    <source>
        <dbReference type="Pfam" id="PF02852"/>
    </source>
</evidence>
<dbReference type="InterPro" id="IPR023753">
    <property type="entry name" value="FAD/NAD-binding_dom"/>
</dbReference>
<evidence type="ECO:0000259" key="12">
    <source>
        <dbReference type="Pfam" id="PF07992"/>
    </source>
</evidence>
<dbReference type="InterPro" id="IPR001100">
    <property type="entry name" value="Pyr_nuc-diS_OxRdtase"/>
</dbReference>
<dbReference type="Pfam" id="PF07992">
    <property type="entry name" value="Pyr_redox_2"/>
    <property type="match status" value="1"/>
</dbReference>
<evidence type="ECO:0000256" key="6">
    <source>
        <dbReference type="ARBA" id="ARBA00023157"/>
    </source>
</evidence>
<keyword evidence="13" id="KW-0670">Pyruvate</keyword>
<keyword evidence="8" id="KW-0547">Nucleotide-binding</keyword>
<dbReference type="SUPFAM" id="SSF55424">
    <property type="entry name" value="FAD/NAD-linked reductases, dimerisation (C-terminal) domain"/>
    <property type="match status" value="1"/>
</dbReference>
<keyword evidence="3 8" id="KW-0274">FAD</keyword>
<name>A0A1H8SLF9_9GAMM</name>
<dbReference type="Pfam" id="PF02852">
    <property type="entry name" value="Pyr_redox_dim"/>
    <property type="match status" value="1"/>
</dbReference>
<evidence type="ECO:0000256" key="9">
    <source>
        <dbReference type="PIRSR" id="PIRSR000350-4"/>
    </source>
</evidence>
<evidence type="ECO:0000256" key="4">
    <source>
        <dbReference type="ARBA" id="ARBA00022857"/>
    </source>
</evidence>
<keyword evidence="8" id="KW-0520">NAD</keyword>
<evidence type="ECO:0000313" key="14">
    <source>
        <dbReference type="Proteomes" id="UP000199657"/>
    </source>
</evidence>
<dbReference type="STRING" id="406100.SAMN04488052_10330"/>
<keyword evidence="2 10" id="KW-0285">Flavoprotein</keyword>
<feature type="binding site" evidence="8">
    <location>
        <begin position="177"/>
        <end position="184"/>
    </location>
    <ligand>
        <name>NAD(+)</name>
        <dbReference type="ChEBI" id="CHEBI:57540"/>
    </ligand>
</feature>
<dbReference type="FunFam" id="3.30.390.30:FF:000001">
    <property type="entry name" value="Dihydrolipoyl dehydrogenase"/>
    <property type="match status" value="1"/>
</dbReference>
<evidence type="ECO:0000256" key="5">
    <source>
        <dbReference type="ARBA" id="ARBA00023002"/>
    </source>
</evidence>
<organism evidence="13 14">
    <name type="scientific">Aquisalimonas asiatica</name>
    <dbReference type="NCBI Taxonomy" id="406100"/>
    <lineage>
        <taxon>Bacteria</taxon>
        <taxon>Pseudomonadati</taxon>
        <taxon>Pseudomonadota</taxon>
        <taxon>Gammaproteobacteria</taxon>
        <taxon>Chromatiales</taxon>
        <taxon>Ectothiorhodospiraceae</taxon>
        <taxon>Aquisalimonas</taxon>
    </lineage>
</organism>
<feature type="domain" description="FAD/NAD(P)-binding" evidence="12">
    <location>
        <begin position="5"/>
        <end position="319"/>
    </location>
</feature>
<sequence length="474" mass="51390">MTETFDLVVIGGGVGGLVTASVAGQLGLRVALVEKSGKLGGDCLHTGCVPSKTLIRSAEIAWAARESGRFGVAAELGRVDLAAVMDRVREVIDTIQVHDDPERFRSYGVDVIFAHARFADAQTVVAGDRRLIGRRILIATGSRPAVPLVPGLAEAGYWTNETVFDQRELPDRLAVMGGGPIGLELAQAFARLGSQVTVLEMAERILPREDPELTAELERQLRADGVDVRTATAVEAVETRDGMRRLHCRSGDEVATIEADHILVAAGRAPKVDGLDLERAGVTVEEGRIPVDARMRTSVRHIHACGDVCGTYPFTHVVEYQAGVVIANVVFRLPKKADYRVIPWVTYTAPELAHVGLTEAAAREQGYAVQIARFRFGDVDRALAEGSTAGLLKMVIYRGRILGASILGPHAGELIHELVLAMQARIKVKHLSGAVHAYPTLAQIHRRAVNTLYADRLYSPMTRRVVGWIQRLVP</sequence>
<dbReference type="InterPro" id="IPR004099">
    <property type="entry name" value="Pyr_nucl-diS_OxRdtase_dimer"/>
</dbReference>
<dbReference type="GO" id="GO:0050660">
    <property type="term" value="F:flavin adenine dinucleotide binding"/>
    <property type="evidence" value="ECO:0007669"/>
    <property type="project" value="TreeGrafter"/>
</dbReference>
<keyword evidence="14" id="KW-1185">Reference proteome</keyword>
<dbReference type="Proteomes" id="UP000199657">
    <property type="component" value="Unassembled WGS sequence"/>
</dbReference>
<feature type="binding site" evidence="8">
    <location>
        <position position="307"/>
    </location>
    <ligand>
        <name>FAD</name>
        <dbReference type="ChEBI" id="CHEBI:57692"/>
    </ligand>
</feature>
<dbReference type="SUPFAM" id="SSF51905">
    <property type="entry name" value="FAD/NAD(P)-binding domain"/>
    <property type="match status" value="1"/>
</dbReference>
<evidence type="ECO:0000256" key="10">
    <source>
        <dbReference type="RuleBase" id="RU003691"/>
    </source>
</evidence>
<proteinExistence type="inferred from homology"/>
<dbReference type="PANTHER" id="PTHR43014">
    <property type="entry name" value="MERCURIC REDUCTASE"/>
    <property type="match status" value="1"/>
</dbReference>
<dbReference type="AlphaFoldDB" id="A0A1H8SLF9"/>
<dbReference type="Gene3D" id="3.30.390.30">
    <property type="match status" value="1"/>
</dbReference>
<dbReference type="Gene3D" id="3.50.50.60">
    <property type="entry name" value="FAD/NAD(P)-binding domain"/>
    <property type="match status" value="2"/>
</dbReference>
<dbReference type="PRINTS" id="PR00411">
    <property type="entry name" value="PNDRDTASEI"/>
</dbReference>
<comment type="similarity">
    <text evidence="1 10">Belongs to the class-I pyridine nucleotide-disulfide oxidoreductase family.</text>
</comment>
<gene>
    <name evidence="13" type="ORF">SAMN04488052_10330</name>
</gene>
<feature type="binding site" evidence="8">
    <location>
        <position position="200"/>
    </location>
    <ligand>
        <name>NAD(+)</name>
        <dbReference type="ChEBI" id="CHEBI:57540"/>
    </ligand>
</feature>
<dbReference type="PROSITE" id="PS00076">
    <property type="entry name" value="PYRIDINE_REDOX_1"/>
    <property type="match status" value="1"/>
</dbReference>
<protein>
    <submittedName>
        <fullName evidence="13">Pyruvate/2-oxoglutarate dehydrogenase complex, dihydrolipoamide dehydrogenase (E3) component</fullName>
    </submittedName>
</protein>
<dbReference type="RefSeq" id="WP_091642048.1">
    <property type="nucleotide sequence ID" value="NZ_FOEG01000003.1"/>
</dbReference>
<dbReference type="EMBL" id="FOEG01000003">
    <property type="protein sequence ID" value="SEO79128.1"/>
    <property type="molecule type" value="Genomic_DNA"/>
</dbReference>
<dbReference type="InterPro" id="IPR012999">
    <property type="entry name" value="Pyr_OxRdtase_I_AS"/>
</dbReference>
<evidence type="ECO:0000256" key="1">
    <source>
        <dbReference type="ARBA" id="ARBA00007532"/>
    </source>
</evidence>
<comment type="cofactor">
    <cofactor evidence="8">
        <name>FAD</name>
        <dbReference type="ChEBI" id="CHEBI:57692"/>
    </cofactor>
    <text evidence="8">Binds 1 FAD per subunit.</text>
</comment>
<keyword evidence="6" id="KW-1015">Disulfide bond</keyword>
<dbReference type="GO" id="GO:0016668">
    <property type="term" value="F:oxidoreductase activity, acting on a sulfur group of donors, NAD(P) as acceptor"/>
    <property type="evidence" value="ECO:0007669"/>
    <property type="project" value="InterPro"/>
</dbReference>
<reference evidence="13 14" key="1">
    <citation type="submission" date="2016-10" db="EMBL/GenBank/DDBJ databases">
        <authorList>
            <person name="de Groot N.N."/>
        </authorList>
    </citation>
    <scope>NUCLEOTIDE SEQUENCE [LARGE SCALE GENOMIC DNA]</scope>
    <source>
        <strain evidence="13 14">CGMCC 1.6291</strain>
    </source>
</reference>
<dbReference type="GO" id="GO:0003955">
    <property type="term" value="F:NAD(P)H dehydrogenase (quinone) activity"/>
    <property type="evidence" value="ECO:0007669"/>
    <property type="project" value="TreeGrafter"/>
</dbReference>
<keyword evidence="7 10" id="KW-0676">Redox-active center</keyword>
<feature type="binding site" evidence="8">
    <location>
        <begin position="140"/>
        <end position="142"/>
    </location>
    <ligand>
        <name>FAD</name>
        <dbReference type="ChEBI" id="CHEBI:57692"/>
    </ligand>
</feature>
<dbReference type="PANTHER" id="PTHR43014:SF2">
    <property type="entry name" value="MERCURIC REDUCTASE"/>
    <property type="match status" value="1"/>
</dbReference>
<dbReference type="PIRSF" id="PIRSF000350">
    <property type="entry name" value="Mercury_reductase_MerA"/>
    <property type="match status" value="1"/>
</dbReference>
<accession>A0A1H8SLF9</accession>